<gene>
    <name evidence="2 4" type="ORF">P152DRAFT_510543</name>
</gene>
<evidence type="ECO:0000256" key="1">
    <source>
        <dbReference type="SAM" id="MobiDB-lite"/>
    </source>
</evidence>
<feature type="compositionally biased region" description="Polar residues" evidence="1">
    <location>
        <begin position="559"/>
        <end position="570"/>
    </location>
</feature>
<evidence type="ECO:0000313" key="3">
    <source>
        <dbReference type="Proteomes" id="UP000504638"/>
    </source>
</evidence>
<reference evidence="4" key="2">
    <citation type="submission" date="2020-04" db="EMBL/GenBank/DDBJ databases">
        <authorList>
            <consortium name="NCBI Genome Project"/>
        </authorList>
    </citation>
    <scope>NUCLEOTIDE SEQUENCE</scope>
    <source>
        <strain evidence="4">CBS 781.70</strain>
    </source>
</reference>
<feature type="compositionally biased region" description="Basic and acidic residues" evidence="1">
    <location>
        <begin position="471"/>
        <end position="482"/>
    </location>
</feature>
<reference evidence="4" key="3">
    <citation type="submission" date="2025-04" db="UniProtKB">
        <authorList>
            <consortium name="RefSeq"/>
        </authorList>
    </citation>
    <scope>IDENTIFICATION</scope>
    <source>
        <strain evidence="4">CBS 781.70</strain>
    </source>
</reference>
<feature type="region of interest" description="Disordered" evidence="1">
    <location>
        <begin position="1"/>
        <end position="52"/>
    </location>
</feature>
<dbReference type="OrthoDB" id="5419922at2759"/>
<proteinExistence type="predicted"/>
<protein>
    <submittedName>
        <fullName evidence="2 4">Uncharacterized protein</fullName>
    </submittedName>
</protein>
<reference evidence="2 4" key="1">
    <citation type="submission" date="2020-01" db="EMBL/GenBank/DDBJ databases">
        <authorList>
            <consortium name="DOE Joint Genome Institute"/>
            <person name="Haridas S."/>
            <person name="Albert R."/>
            <person name="Binder M."/>
            <person name="Bloem J."/>
            <person name="Labutti K."/>
            <person name="Salamov A."/>
            <person name="Andreopoulos B."/>
            <person name="Baker S.E."/>
            <person name="Barry K."/>
            <person name="Bills G."/>
            <person name="Bluhm B.H."/>
            <person name="Cannon C."/>
            <person name="Castanera R."/>
            <person name="Culley D.E."/>
            <person name="Daum C."/>
            <person name="Ezra D."/>
            <person name="Gonzalez J.B."/>
            <person name="Henrissat B."/>
            <person name="Kuo A."/>
            <person name="Liang C."/>
            <person name="Lipzen A."/>
            <person name="Lutzoni F."/>
            <person name="Magnuson J."/>
            <person name="Mondo S."/>
            <person name="Nolan M."/>
            <person name="Ohm R."/>
            <person name="Pangilinan J."/>
            <person name="Park H.-J."/>
            <person name="Ramirez L."/>
            <person name="Alfaro M."/>
            <person name="Sun H."/>
            <person name="Tritt A."/>
            <person name="Yoshinaga Y."/>
            <person name="Zwiers L.-H."/>
            <person name="Turgeon B.G."/>
            <person name="Goodwin S.B."/>
            <person name="Spatafora J.W."/>
            <person name="Crous P.W."/>
            <person name="Grigoriev I.V."/>
        </authorList>
    </citation>
    <scope>NUCLEOTIDE SEQUENCE</scope>
    <source>
        <strain evidence="2 4">CBS 781.70</strain>
    </source>
</reference>
<dbReference type="GeneID" id="54423236"/>
<feature type="region of interest" description="Disordered" evidence="1">
    <location>
        <begin position="288"/>
        <end position="333"/>
    </location>
</feature>
<dbReference type="RefSeq" id="XP_033538909.1">
    <property type="nucleotide sequence ID" value="XM_033682666.1"/>
</dbReference>
<dbReference type="AlphaFoldDB" id="A0A6G1GGT1"/>
<sequence>MARDETLHERIGAQHRHSKNKTALNHPSPSRHLPSAQSKTSNPGPTLSTDLDDREARLRRIQDIKNQYLKTGDLPPLLCTELRGPFDKGWANPWESPPQRPVLEEPQDSVPDIEVLQVNSENAANSVVGRRFIPSEAVNMARAYDQSLLASHDGRAYAVDINTEDLDFLAASSQQEISSGKGNVTRPPIDLRSVLNHVDQGIRAATILSQEGLRVAYQGAHDVRRKRKAADMLEDGLAEARHLSEAAIMKAVRNNFLLSDSGDVHLARGMDGMAQHINDAGLPPRRGGKNSAGMGSGGFHTSPNFAYAPGRSTMEVSPPLSAQSSAPSDSFSPSIANTRWFFEPNREDIEYLDQVTNSAITDDRDTEGKTVKEHILEIHQRNHGAVLTIEEYERKQMERRRRQKGLEGERKRAGMVVAGEPGSETEQTQLLERSIEQALQEEIHAHDGDAGQAMELSDDGRISWSPGEYLRAPEPHHLDHPRNGAIHHSATELPTQPRNNPQSKKRVPTSQGLDSTHSPSPPHKHQRGSLSLTDSFTTILNGDPPYVFQSTDPPPRNDPTITPTQSTSHPLFSPSPPTTAPPPATAGWNAINAYPPAPSNLVATSWAPPSSTTHRKSPMNGVMVGKAHAPFEYAGQGTQEVEVEQVVGEAIQYLNPYEGNQGSGWWA</sequence>
<feature type="compositionally biased region" description="Basic and acidic residues" evidence="1">
    <location>
        <begin position="1"/>
        <end position="12"/>
    </location>
</feature>
<feature type="region of interest" description="Disordered" evidence="1">
    <location>
        <begin position="465"/>
        <end position="584"/>
    </location>
</feature>
<evidence type="ECO:0000313" key="4">
    <source>
        <dbReference type="RefSeq" id="XP_033538909.1"/>
    </source>
</evidence>
<feature type="compositionally biased region" description="Polar residues" evidence="1">
    <location>
        <begin position="492"/>
        <end position="518"/>
    </location>
</feature>
<keyword evidence="3" id="KW-1185">Reference proteome</keyword>
<feature type="compositionally biased region" description="Polar residues" evidence="1">
    <location>
        <begin position="35"/>
        <end position="49"/>
    </location>
</feature>
<name>A0A6G1GGT1_9PEZI</name>
<evidence type="ECO:0000313" key="2">
    <source>
        <dbReference type="EMBL" id="KAF1817278.1"/>
    </source>
</evidence>
<feature type="compositionally biased region" description="Polar residues" evidence="1">
    <location>
        <begin position="528"/>
        <end position="540"/>
    </location>
</feature>
<feature type="compositionally biased region" description="Low complexity" evidence="1">
    <location>
        <begin position="317"/>
        <end position="333"/>
    </location>
</feature>
<dbReference type="EMBL" id="ML975149">
    <property type="protein sequence ID" value="KAF1817278.1"/>
    <property type="molecule type" value="Genomic_DNA"/>
</dbReference>
<dbReference type="Proteomes" id="UP000504638">
    <property type="component" value="Unplaced"/>
</dbReference>
<feature type="compositionally biased region" description="Pro residues" evidence="1">
    <location>
        <begin position="573"/>
        <end position="584"/>
    </location>
</feature>
<accession>A0A6G1GGT1</accession>
<feature type="region of interest" description="Disordered" evidence="1">
    <location>
        <begin position="399"/>
        <end position="428"/>
    </location>
</feature>
<organism evidence="2">
    <name type="scientific">Eremomyces bilateralis CBS 781.70</name>
    <dbReference type="NCBI Taxonomy" id="1392243"/>
    <lineage>
        <taxon>Eukaryota</taxon>
        <taxon>Fungi</taxon>
        <taxon>Dikarya</taxon>
        <taxon>Ascomycota</taxon>
        <taxon>Pezizomycotina</taxon>
        <taxon>Dothideomycetes</taxon>
        <taxon>Dothideomycetes incertae sedis</taxon>
        <taxon>Eremomycetales</taxon>
        <taxon>Eremomycetaceae</taxon>
        <taxon>Eremomyces</taxon>
    </lineage>
</organism>